<proteinExistence type="predicted"/>
<dbReference type="OrthoDB" id="8020271at2"/>
<evidence type="ECO:0000256" key="1">
    <source>
        <dbReference type="SAM" id="MobiDB-lite"/>
    </source>
</evidence>
<protein>
    <submittedName>
        <fullName evidence="2">Uncharacterized protein</fullName>
    </submittedName>
</protein>
<dbReference type="AlphaFoldDB" id="A0A5J6MHB2"/>
<keyword evidence="3" id="KW-1185">Reference proteome</keyword>
<accession>A0A5J6MHB2</accession>
<feature type="region of interest" description="Disordered" evidence="1">
    <location>
        <begin position="73"/>
        <end position="99"/>
    </location>
</feature>
<dbReference type="KEGG" id="htq:FRZ44_21370"/>
<feature type="region of interest" description="Disordered" evidence="1">
    <location>
        <begin position="1"/>
        <end position="55"/>
    </location>
</feature>
<dbReference type="EMBL" id="CP042906">
    <property type="protein sequence ID" value="QEX16842.1"/>
    <property type="molecule type" value="Genomic_DNA"/>
</dbReference>
<feature type="compositionally biased region" description="Polar residues" evidence="1">
    <location>
        <begin position="1"/>
        <end position="16"/>
    </location>
</feature>
<dbReference type="Proteomes" id="UP000326202">
    <property type="component" value="Chromosome"/>
</dbReference>
<evidence type="ECO:0000313" key="3">
    <source>
        <dbReference type="Proteomes" id="UP000326202"/>
    </source>
</evidence>
<dbReference type="RefSeq" id="WP_151177146.1">
    <property type="nucleotide sequence ID" value="NZ_CP042906.1"/>
</dbReference>
<sequence>MSNSLEIQNSNSSDDSGQIEILPGGVSRYQVGARRPEQSEQSQSGGASGKWVGDVHRVTVKDGKVTQETVANVAKSTDAPAQGSHWLDNARTTSGRPLGRHEIDENSVVRLPGGGEFQVKALLRTGDLIKTPDGRIVEPPKNAFDQFDKQQQQQPAAPRVDAGEDIDSEGQKLAQTIINGTREGDRLAAMRQLIEGDGITPATLEHIASSMHIEPDKAAGMVEALVGKFGEQAARAVAQVAPVDLQAVAEWARANKPNDLKKAMWAIASDDRGAGFKALAQDYIAALPIHAPHLVLNAEFPPGVSAYQAGDRIILKTPQGEVDFKSAVLSGFVTVSRRGRR</sequence>
<organism evidence="2 3">
    <name type="scientific">Hypericibacter terrae</name>
    <dbReference type="NCBI Taxonomy" id="2602015"/>
    <lineage>
        <taxon>Bacteria</taxon>
        <taxon>Pseudomonadati</taxon>
        <taxon>Pseudomonadota</taxon>
        <taxon>Alphaproteobacteria</taxon>
        <taxon>Rhodospirillales</taxon>
        <taxon>Dongiaceae</taxon>
        <taxon>Hypericibacter</taxon>
    </lineage>
</organism>
<evidence type="ECO:0000313" key="2">
    <source>
        <dbReference type="EMBL" id="QEX16842.1"/>
    </source>
</evidence>
<gene>
    <name evidence="2" type="ORF">FRZ44_21370</name>
</gene>
<name>A0A5J6MHB2_9PROT</name>
<reference evidence="2 3" key="1">
    <citation type="submission" date="2019-08" db="EMBL/GenBank/DDBJ databases">
        <title>Hyperibacter terrae gen. nov., sp. nov. and Hyperibacter viscosus sp. nov., two new members in the family Rhodospirillaceae isolated from the rhizosphere of Hypericum perforatum.</title>
        <authorList>
            <person name="Noviana Z."/>
        </authorList>
    </citation>
    <scope>NUCLEOTIDE SEQUENCE [LARGE SCALE GENOMIC DNA]</scope>
    <source>
        <strain evidence="2 3">R5913</strain>
    </source>
</reference>